<sequence>MPTQSNPKASVLDLKADLCDLVRQRKALTETLSALERQIYLFEGSYLDDTAPYGNIVKGWDRYLLSTGSSGGGVSNSNLSVPPRTAGDKRARKFRDSDRLFSRSSVTSMASLSAQNDTNKTGTDSSLSNPLNTDPYNSAAADILSNGYGTQQFPQTSKIFPHYNTGPSGKKKKKQRIEKRSKPAAFHTGLFVVFKTGRTTSSLPAKIFERKGFEIIVFFHRNLHEFYPGPDALTVSQDTYNQWFNTSAVARCRQSDRVTIAYSRASKRKPAIADASLVPLSHIRSPTSHSFVGDIFVGSLLRTDRSVRCTLPVAAMLTADSGTGATDTLKSLVKPRHSVQLETFNETSLTTDYSYIYRGPAFC</sequence>
<keyword evidence="4" id="KW-0156">Chromatin regulator</keyword>
<dbReference type="GO" id="GO:0005634">
    <property type="term" value="C:nucleus"/>
    <property type="evidence" value="ECO:0007669"/>
    <property type="project" value="UniProtKB-SubCell"/>
</dbReference>
<dbReference type="InterPro" id="IPR015418">
    <property type="entry name" value="Eaf6"/>
</dbReference>
<dbReference type="Pfam" id="PF09340">
    <property type="entry name" value="NuA4"/>
    <property type="match status" value="1"/>
</dbReference>
<evidence type="ECO:0000256" key="10">
    <source>
        <dbReference type="SAM" id="MobiDB-lite"/>
    </source>
</evidence>
<feature type="region of interest" description="Disordered" evidence="10">
    <location>
        <begin position="70"/>
        <end position="94"/>
    </location>
</feature>
<dbReference type="OrthoDB" id="440324at2759"/>
<reference evidence="11 12" key="1">
    <citation type="journal article" date="2018" name="Biotechnol. Adv.">
        <title>Improved genomic resources and new bioinformatic workflow for the carcinogenic parasite Clonorchis sinensis: Biotechnological implications.</title>
        <authorList>
            <person name="Wang D."/>
            <person name="Korhonen P.K."/>
            <person name="Gasser R.B."/>
            <person name="Young N.D."/>
        </authorList>
    </citation>
    <scope>NUCLEOTIDE SEQUENCE [LARGE SCALE GENOMIC DNA]</scope>
    <source>
        <strain evidence="11">Cs-k2</strain>
    </source>
</reference>
<feature type="region of interest" description="Disordered" evidence="10">
    <location>
        <begin position="155"/>
        <end position="177"/>
    </location>
</feature>
<keyword evidence="6" id="KW-0175">Coiled coil</keyword>
<evidence type="ECO:0000256" key="7">
    <source>
        <dbReference type="ARBA" id="ARBA00023163"/>
    </source>
</evidence>
<evidence type="ECO:0000256" key="4">
    <source>
        <dbReference type="ARBA" id="ARBA00022853"/>
    </source>
</evidence>
<comment type="similarity">
    <text evidence="2 9">Belongs to the EAF6 family.</text>
</comment>
<dbReference type="PANTHER" id="PTHR13476">
    <property type="entry name" value="CHROMATIN MODIFICATION-RELATED PROTEIN MEAF6"/>
    <property type="match status" value="1"/>
</dbReference>
<dbReference type="Proteomes" id="UP000286415">
    <property type="component" value="Unassembled WGS sequence"/>
</dbReference>
<dbReference type="GO" id="GO:0006325">
    <property type="term" value="P:chromatin organization"/>
    <property type="evidence" value="ECO:0007669"/>
    <property type="project" value="UniProtKB-KW"/>
</dbReference>
<feature type="region of interest" description="Disordered" evidence="10">
    <location>
        <begin position="106"/>
        <end position="132"/>
    </location>
</feature>
<comment type="subcellular location">
    <subcellularLocation>
        <location evidence="1">Nucleus</location>
    </subcellularLocation>
</comment>
<proteinExistence type="inferred from homology"/>
<evidence type="ECO:0000313" key="11">
    <source>
        <dbReference type="EMBL" id="KAG5445325.1"/>
    </source>
</evidence>
<dbReference type="EMBL" id="NIRI02000056">
    <property type="protein sequence ID" value="KAG5445325.1"/>
    <property type="molecule type" value="Genomic_DNA"/>
</dbReference>
<evidence type="ECO:0000256" key="9">
    <source>
        <dbReference type="RuleBase" id="RU368022"/>
    </source>
</evidence>
<keyword evidence="8" id="KW-0539">Nucleus</keyword>
<keyword evidence="12" id="KW-1185">Reference proteome</keyword>
<name>A0A8T1M902_CLOSI</name>
<evidence type="ECO:0000256" key="5">
    <source>
        <dbReference type="ARBA" id="ARBA00023015"/>
    </source>
</evidence>
<protein>
    <recommendedName>
        <fullName evidence="3">Chromatin modification-related protein MEAF6</fullName>
    </recommendedName>
</protein>
<keyword evidence="5 9" id="KW-0805">Transcription regulation</keyword>
<accession>A0A8T1M902</accession>
<evidence type="ECO:0000256" key="6">
    <source>
        <dbReference type="ARBA" id="ARBA00023054"/>
    </source>
</evidence>
<gene>
    <name evidence="11" type="ORF">CSKR_105807</name>
</gene>
<evidence type="ECO:0000256" key="1">
    <source>
        <dbReference type="ARBA" id="ARBA00004123"/>
    </source>
</evidence>
<evidence type="ECO:0000256" key="3">
    <source>
        <dbReference type="ARBA" id="ARBA00019141"/>
    </source>
</evidence>
<reference evidence="11 12" key="2">
    <citation type="journal article" date="2021" name="Genomics">
        <title>High-quality reference genome for Clonorchis sinensis.</title>
        <authorList>
            <person name="Young N.D."/>
            <person name="Stroehlein A.J."/>
            <person name="Kinkar L."/>
            <person name="Wang T."/>
            <person name="Sohn W.M."/>
            <person name="Chang B.C.H."/>
            <person name="Kaur P."/>
            <person name="Weisz D."/>
            <person name="Dudchenko O."/>
            <person name="Aiden E.L."/>
            <person name="Korhonen P.K."/>
            <person name="Gasser R.B."/>
        </authorList>
    </citation>
    <scope>NUCLEOTIDE SEQUENCE [LARGE SCALE GENOMIC DNA]</scope>
    <source>
        <strain evidence="11">Cs-k2</strain>
    </source>
</reference>
<dbReference type="GO" id="GO:0000123">
    <property type="term" value="C:histone acetyltransferase complex"/>
    <property type="evidence" value="ECO:0007669"/>
    <property type="project" value="InterPro"/>
</dbReference>
<keyword evidence="7 9" id="KW-0804">Transcription</keyword>
<organism evidence="11 12">
    <name type="scientific">Clonorchis sinensis</name>
    <name type="common">Chinese liver fluke</name>
    <dbReference type="NCBI Taxonomy" id="79923"/>
    <lineage>
        <taxon>Eukaryota</taxon>
        <taxon>Metazoa</taxon>
        <taxon>Spiralia</taxon>
        <taxon>Lophotrochozoa</taxon>
        <taxon>Platyhelminthes</taxon>
        <taxon>Trematoda</taxon>
        <taxon>Digenea</taxon>
        <taxon>Opisthorchiida</taxon>
        <taxon>Opisthorchiata</taxon>
        <taxon>Opisthorchiidae</taxon>
        <taxon>Clonorchis</taxon>
    </lineage>
</organism>
<comment type="caution">
    <text evidence="11">The sequence shown here is derived from an EMBL/GenBank/DDBJ whole genome shotgun (WGS) entry which is preliminary data.</text>
</comment>
<evidence type="ECO:0000256" key="2">
    <source>
        <dbReference type="ARBA" id="ARBA00010916"/>
    </source>
</evidence>
<evidence type="ECO:0000313" key="12">
    <source>
        <dbReference type="Proteomes" id="UP000286415"/>
    </source>
</evidence>
<evidence type="ECO:0000256" key="8">
    <source>
        <dbReference type="ARBA" id="ARBA00023242"/>
    </source>
</evidence>
<dbReference type="AlphaFoldDB" id="A0A8T1M902"/>